<comment type="caution">
    <text evidence="1">The sequence shown here is derived from an EMBL/GenBank/DDBJ whole genome shotgun (WGS) entry which is preliminary data.</text>
</comment>
<dbReference type="EMBL" id="QAOK01000004">
    <property type="protein sequence ID" value="PTQ82520.1"/>
    <property type="molecule type" value="Genomic_DNA"/>
</dbReference>
<organism evidence="1 2">
    <name type="scientific">Nitrosospira multiformis</name>
    <dbReference type="NCBI Taxonomy" id="1231"/>
    <lineage>
        <taxon>Bacteria</taxon>
        <taxon>Pseudomonadati</taxon>
        <taxon>Pseudomonadota</taxon>
        <taxon>Betaproteobacteria</taxon>
        <taxon>Nitrosomonadales</taxon>
        <taxon>Nitrosomonadaceae</taxon>
        <taxon>Nitrosospira</taxon>
    </lineage>
</organism>
<name>A0A2T5IFB5_9PROT</name>
<proteinExistence type="predicted"/>
<dbReference type="AlphaFoldDB" id="A0A2T5IFB5"/>
<protein>
    <submittedName>
        <fullName evidence="1">Uncharacterized protein</fullName>
    </submittedName>
</protein>
<gene>
    <name evidence="1" type="ORF">C8R21_10463</name>
</gene>
<dbReference type="Proteomes" id="UP000244152">
    <property type="component" value="Unassembled WGS sequence"/>
</dbReference>
<reference evidence="1 2" key="1">
    <citation type="submission" date="2018-04" db="EMBL/GenBank/DDBJ databases">
        <title>Active sludge and wastewater microbial communities from Klosterneuburg, Austria.</title>
        <authorList>
            <person name="Wagner M."/>
        </authorList>
    </citation>
    <scope>NUCLEOTIDE SEQUENCE [LARGE SCALE GENOMIC DNA]</scope>
    <source>
        <strain evidence="1 2">Nl12</strain>
    </source>
</reference>
<sequence>MACTIIPGKVRNDGTVTPLHLPLFVVAVIVTLTQTLTPDCLHPMIP</sequence>
<evidence type="ECO:0000313" key="2">
    <source>
        <dbReference type="Proteomes" id="UP000244152"/>
    </source>
</evidence>
<evidence type="ECO:0000313" key="1">
    <source>
        <dbReference type="EMBL" id="PTQ82520.1"/>
    </source>
</evidence>
<accession>A0A2T5IFB5</accession>